<dbReference type="InterPro" id="IPR003660">
    <property type="entry name" value="HAMP_dom"/>
</dbReference>
<gene>
    <name evidence="8" type="ORF">H4O21_20075</name>
</gene>
<accession>A0A839IVB6</accession>
<keyword evidence="5" id="KW-0472">Membrane</keyword>
<comment type="similarity">
    <text evidence="3">Belongs to the methyl-accepting chemotaxis (MCP) protein family.</text>
</comment>
<dbReference type="GO" id="GO:0006935">
    <property type="term" value="P:chemotaxis"/>
    <property type="evidence" value="ECO:0007669"/>
    <property type="project" value="UniProtKB-ARBA"/>
</dbReference>
<evidence type="ECO:0000256" key="3">
    <source>
        <dbReference type="ARBA" id="ARBA00029447"/>
    </source>
</evidence>
<dbReference type="InterPro" id="IPR004089">
    <property type="entry name" value="MCPsignal_dom"/>
</dbReference>
<dbReference type="Gene3D" id="1.10.287.950">
    <property type="entry name" value="Methyl-accepting chemotaxis protein"/>
    <property type="match status" value="1"/>
</dbReference>
<reference evidence="8 9" key="1">
    <citation type="submission" date="2020-08" db="EMBL/GenBank/DDBJ databases">
        <title>Oceanospirillum sp. nov. isolated from marine sediment.</title>
        <authorList>
            <person name="Ji X."/>
        </authorList>
    </citation>
    <scope>NUCLEOTIDE SEQUENCE [LARGE SCALE GENOMIC DNA]</scope>
    <source>
        <strain evidence="8 9">D5</strain>
    </source>
</reference>
<dbReference type="SUPFAM" id="SSF58104">
    <property type="entry name" value="Methyl-accepting chemotaxis protein (MCP) signaling domain"/>
    <property type="match status" value="1"/>
</dbReference>
<evidence type="ECO:0000256" key="5">
    <source>
        <dbReference type="SAM" id="Phobius"/>
    </source>
</evidence>
<evidence type="ECO:0000256" key="2">
    <source>
        <dbReference type="ARBA" id="ARBA00023224"/>
    </source>
</evidence>
<comment type="subcellular location">
    <subcellularLocation>
        <location evidence="1">Membrane</location>
    </subcellularLocation>
</comment>
<dbReference type="Pfam" id="PF00015">
    <property type="entry name" value="MCPsignal"/>
    <property type="match status" value="1"/>
</dbReference>
<organism evidence="8 9">
    <name type="scientific">Oceanospirillum sediminis</name>
    <dbReference type="NCBI Taxonomy" id="2760088"/>
    <lineage>
        <taxon>Bacteria</taxon>
        <taxon>Pseudomonadati</taxon>
        <taxon>Pseudomonadota</taxon>
        <taxon>Gammaproteobacteria</taxon>
        <taxon>Oceanospirillales</taxon>
        <taxon>Oceanospirillaceae</taxon>
        <taxon>Oceanospirillum</taxon>
    </lineage>
</organism>
<feature type="transmembrane region" description="Helical" evidence="5">
    <location>
        <begin position="337"/>
        <end position="358"/>
    </location>
</feature>
<evidence type="ECO:0000256" key="4">
    <source>
        <dbReference type="PROSITE-ProRule" id="PRU00284"/>
    </source>
</evidence>
<keyword evidence="5" id="KW-0812">Transmembrane</keyword>
<dbReference type="AlphaFoldDB" id="A0A839IVB6"/>
<keyword evidence="5" id="KW-1133">Transmembrane helix</keyword>
<keyword evidence="9" id="KW-1185">Reference proteome</keyword>
<dbReference type="SMART" id="SM00304">
    <property type="entry name" value="HAMP"/>
    <property type="match status" value="1"/>
</dbReference>
<dbReference type="EMBL" id="JACJFM010000038">
    <property type="protein sequence ID" value="MBB1488911.1"/>
    <property type="molecule type" value="Genomic_DNA"/>
</dbReference>
<evidence type="ECO:0000259" key="6">
    <source>
        <dbReference type="PROSITE" id="PS50111"/>
    </source>
</evidence>
<evidence type="ECO:0000313" key="9">
    <source>
        <dbReference type="Proteomes" id="UP000565262"/>
    </source>
</evidence>
<dbReference type="FunFam" id="1.10.287.950:FF:000001">
    <property type="entry name" value="Methyl-accepting chemotaxis sensory transducer"/>
    <property type="match status" value="1"/>
</dbReference>
<sequence length="692" mass="76556">MTSHSPYTATNTRFSGGIRFSIAQKITLTFSLILLLFMASSAISWQSFNHVRSQITQVTEQATPGLQLSHQLKAVLADIRYELLLFVTGHLKVPDNTSPDLYMKRFLEQKQSDFQQQQTQLSVLLQAGQVSSETASVLQHISAQSDAIFNLAYQIVEQKTLFARYQQHKQEQSEEFDWLYREIVYTFEDLLEDQFDYEYLKAIKPLRDLIAYNNSHIEAFLQSDAPDAAGRLYQKITGSIEKADTDIEAVKRVDQEAWESINETWLPFREQLLTENKMLQAHLAGLKALQTSEQLLQSIEQRTQQNDQQMDQLITDAVERAAVAGLSTRGTADKGQWLTLTGAILAVICSLLSGLALVRYIRRSLNQVVAGMSEMSQGNLTLNLPVQGRDELGYLALSSNQLATGLNTLVMQIIRTIKEVLQTADHGRKISHQALTAMSEQSAEMERLAATTTEMEASAADVAHHAEATLQDAVNAEQALSAAEQTLLMNSEQIRQLSQAMTDTMSHIHLLHQSSESIGDVITVIQSIAEQTNLLALNAAIEAARAGESGRGFAVVADEVRSLATRTQGSVSTIEEMVQALQEGAEKSAATLKLCCQQAESCSDEVNQSCHELQTVSAAVVNMREKNAQVATATMQQSMTVSEMNQSLSDINQIMLSIKEGASSSVRHSDQLQVLAESLDQSVRYFKTSDRA</sequence>
<comment type="caution">
    <text evidence="8">The sequence shown here is derived from an EMBL/GenBank/DDBJ whole genome shotgun (WGS) entry which is preliminary data.</text>
</comment>
<evidence type="ECO:0000256" key="1">
    <source>
        <dbReference type="ARBA" id="ARBA00004370"/>
    </source>
</evidence>
<dbReference type="PROSITE" id="PS50885">
    <property type="entry name" value="HAMP"/>
    <property type="match status" value="1"/>
</dbReference>
<proteinExistence type="inferred from homology"/>
<feature type="domain" description="HAMP" evidence="7">
    <location>
        <begin position="359"/>
        <end position="411"/>
    </location>
</feature>
<dbReference type="PANTHER" id="PTHR32089">
    <property type="entry name" value="METHYL-ACCEPTING CHEMOTAXIS PROTEIN MCPB"/>
    <property type="match status" value="1"/>
</dbReference>
<dbReference type="CDD" id="cd06225">
    <property type="entry name" value="HAMP"/>
    <property type="match status" value="1"/>
</dbReference>
<feature type="domain" description="Methyl-accepting transducer" evidence="6">
    <location>
        <begin position="416"/>
        <end position="652"/>
    </location>
</feature>
<dbReference type="PROSITE" id="PS50111">
    <property type="entry name" value="CHEMOTAXIS_TRANSDUC_2"/>
    <property type="match status" value="1"/>
</dbReference>
<dbReference type="RefSeq" id="WP_182810682.1">
    <property type="nucleotide sequence ID" value="NZ_JACJFM010000038.1"/>
</dbReference>
<protein>
    <submittedName>
        <fullName evidence="8">HAMP domain-containing protein</fullName>
    </submittedName>
</protein>
<name>A0A839IVB6_9GAMM</name>
<evidence type="ECO:0000259" key="7">
    <source>
        <dbReference type="PROSITE" id="PS50885"/>
    </source>
</evidence>
<evidence type="ECO:0000313" key="8">
    <source>
        <dbReference type="EMBL" id="MBB1488911.1"/>
    </source>
</evidence>
<dbReference type="Pfam" id="PF00672">
    <property type="entry name" value="HAMP"/>
    <property type="match status" value="1"/>
</dbReference>
<keyword evidence="2 4" id="KW-0807">Transducer</keyword>
<dbReference type="GO" id="GO:0016020">
    <property type="term" value="C:membrane"/>
    <property type="evidence" value="ECO:0007669"/>
    <property type="project" value="UniProtKB-SubCell"/>
</dbReference>
<dbReference type="SMART" id="SM00283">
    <property type="entry name" value="MA"/>
    <property type="match status" value="1"/>
</dbReference>
<dbReference type="GO" id="GO:0007165">
    <property type="term" value="P:signal transduction"/>
    <property type="evidence" value="ECO:0007669"/>
    <property type="project" value="UniProtKB-KW"/>
</dbReference>
<dbReference type="Proteomes" id="UP000565262">
    <property type="component" value="Unassembled WGS sequence"/>
</dbReference>
<dbReference type="PANTHER" id="PTHR32089:SF70">
    <property type="entry name" value="ENERGY TAXIS MODULATING METHYL ACCEPTING SENSORY TRANSDUCER"/>
    <property type="match status" value="1"/>
</dbReference>